<evidence type="ECO:0000313" key="2">
    <source>
        <dbReference type="Proteomes" id="UP000277094"/>
    </source>
</evidence>
<keyword evidence="2" id="KW-1185">Reference proteome</keyword>
<gene>
    <name evidence="1" type="ORF">EFL95_17015</name>
</gene>
<evidence type="ECO:0000313" key="1">
    <source>
        <dbReference type="EMBL" id="RNL77704.1"/>
    </source>
</evidence>
<dbReference type="Proteomes" id="UP000277094">
    <property type="component" value="Unassembled WGS sequence"/>
</dbReference>
<dbReference type="EMBL" id="RJSG01000003">
    <property type="protein sequence ID" value="RNL77704.1"/>
    <property type="molecule type" value="Genomic_DNA"/>
</dbReference>
<reference evidence="1 2" key="1">
    <citation type="submission" date="2018-11" db="EMBL/GenBank/DDBJ databases">
        <authorList>
            <person name="Li F."/>
        </authorList>
    </citation>
    <scope>NUCLEOTIDE SEQUENCE [LARGE SCALE GENOMIC DNA]</scope>
    <source>
        <strain evidence="1 2">KIS18-7</strain>
    </source>
</reference>
<accession>A0A3N0DPY7</accession>
<comment type="caution">
    <text evidence="1">The sequence shown here is derived from an EMBL/GenBank/DDBJ whole genome shotgun (WGS) entry which is preliminary data.</text>
</comment>
<organism evidence="1 2">
    <name type="scientific">Nocardioides marmorisolisilvae</name>
    <dbReference type="NCBI Taxonomy" id="1542737"/>
    <lineage>
        <taxon>Bacteria</taxon>
        <taxon>Bacillati</taxon>
        <taxon>Actinomycetota</taxon>
        <taxon>Actinomycetes</taxon>
        <taxon>Propionibacteriales</taxon>
        <taxon>Nocardioidaceae</taxon>
        <taxon>Nocardioides</taxon>
    </lineage>
</organism>
<protein>
    <submittedName>
        <fullName evidence="1">Uncharacterized protein</fullName>
    </submittedName>
</protein>
<proteinExistence type="predicted"/>
<dbReference type="AlphaFoldDB" id="A0A3N0DPY7"/>
<name>A0A3N0DPY7_9ACTN</name>
<sequence length="73" mass="7490">MERCEQCGAKLRGGMTTATGRRLCQSCGDAFTGAAVGMMAGGDATATAIALGHSKGSSESNGILGWIRRALRR</sequence>